<dbReference type="InterPro" id="IPR050638">
    <property type="entry name" value="AA-Vitamin_Transporters"/>
</dbReference>
<dbReference type="PANTHER" id="PTHR32322:SF9">
    <property type="entry name" value="AMINO-ACID METABOLITE EFFLUX PUMP-RELATED"/>
    <property type="match status" value="1"/>
</dbReference>
<name>A0A1N6QZ80_9RHOO</name>
<feature type="transmembrane region" description="Helical" evidence="5">
    <location>
        <begin position="179"/>
        <end position="197"/>
    </location>
</feature>
<dbReference type="InterPro" id="IPR037185">
    <property type="entry name" value="EmrE-like"/>
</dbReference>
<evidence type="ECO:0000313" key="7">
    <source>
        <dbReference type="EMBL" id="SIQ21924.1"/>
    </source>
</evidence>
<dbReference type="PANTHER" id="PTHR32322">
    <property type="entry name" value="INNER MEMBRANE TRANSPORTER"/>
    <property type="match status" value="1"/>
</dbReference>
<dbReference type="GO" id="GO:0016020">
    <property type="term" value="C:membrane"/>
    <property type="evidence" value="ECO:0007669"/>
    <property type="project" value="UniProtKB-SubCell"/>
</dbReference>
<feature type="transmembrane region" description="Helical" evidence="5">
    <location>
        <begin position="65"/>
        <end position="85"/>
    </location>
</feature>
<feature type="transmembrane region" description="Helical" evidence="5">
    <location>
        <begin position="91"/>
        <end position="113"/>
    </location>
</feature>
<feature type="domain" description="EamA" evidence="6">
    <location>
        <begin position="149"/>
        <end position="281"/>
    </location>
</feature>
<gene>
    <name evidence="7" type="ORF">SAMN05421829_10330</name>
</gene>
<keyword evidence="2 5" id="KW-0812">Transmembrane</keyword>
<feature type="transmembrane region" description="Helical" evidence="5">
    <location>
        <begin position="209"/>
        <end position="228"/>
    </location>
</feature>
<evidence type="ECO:0000256" key="4">
    <source>
        <dbReference type="ARBA" id="ARBA00023136"/>
    </source>
</evidence>
<evidence type="ECO:0000259" key="6">
    <source>
        <dbReference type="Pfam" id="PF00892"/>
    </source>
</evidence>
<dbReference type="OrthoDB" id="9810556at2"/>
<dbReference type="RefSeq" id="WP_076601050.1">
    <property type="nucleotide sequence ID" value="NZ_FTMD01000003.1"/>
</dbReference>
<dbReference type="EMBL" id="FTMD01000003">
    <property type="protein sequence ID" value="SIQ21924.1"/>
    <property type="molecule type" value="Genomic_DNA"/>
</dbReference>
<evidence type="ECO:0000256" key="3">
    <source>
        <dbReference type="ARBA" id="ARBA00022989"/>
    </source>
</evidence>
<reference evidence="8" key="1">
    <citation type="submission" date="2017-01" db="EMBL/GenBank/DDBJ databases">
        <authorList>
            <person name="Varghese N."/>
            <person name="Submissions S."/>
        </authorList>
    </citation>
    <scope>NUCLEOTIDE SEQUENCE [LARGE SCALE GENOMIC DNA]</scope>
    <source>
        <strain evidence="8">ATCC 51758</strain>
    </source>
</reference>
<organism evidence="7 8">
    <name type="scientific">Aromatoleum tolulyticum</name>
    <dbReference type="NCBI Taxonomy" id="34027"/>
    <lineage>
        <taxon>Bacteria</taxon>
        <taxon>Pseudomonadati</taxon>
        <taxon>Pseudomonadota</taxon>
        <taxon>Betaproteobacteria</taxon>
        <taxon>Rhodocyclales</taxon>
        <taxon>Rhodocyclaceae</taxon>
        <taxon>Aromatoleum</taxon>
    </lineage>
</organism>
<keyword evidence="8" id="KW-1185">Reference proteome</keyword>
<evidence type="ECO:0000256" key="5">
    <source>
        <dbReference type="SAM" id="Phobius"/>
    </source>
</evidence>
<feature type="transmembrane region" description="Helical" evidence="5">
    <location>
        <begin position="240"/>
        <end position="259"/>
    </location>
</feature>
<feature type="transmembrane region" description="Helical" evidence="5">
    <location>
        <begin position="9"/>
        <end position="27"/>
    </location>
</feature>
<feature type="transmembrane region" description="Helical" evidence="5">
    <location>
        <begin position="120"/>
        <end position="137"/>
    </location>
</feature>
<comment type="subcellular location">
    <subcellularLocation>
        <location evidence="1">Membrane</location>
        <topology evidence="1">Multi-pass membrane protein</topology>
    </subcellularLocation>
</comment>
<dbReference type="Proteomes" id="UP000186819">
    <property type="component" value="Unassembled WGS sequence"/>
</dbReference>
<dbReference type="STRING" id="34027.SAMN05421829_10330"/>
<evidence type="ECO:0000256" key="1">
    <source>
        <dbReference type="ARBA" id="ARBA00004141"/>
    </source>
</evidence>
<sequence length="298" mass="31418">MKARDVSELLILAALWGGSFLFMRVAAPQFGPAALIELRVGLAAVLLLPVLAWRGRLAPLWRKAGPLLFVGVTNSALPFVLYAWAALSVTAGFASIVNATSPLFAALVAWVWLKDRLSPAAIVGLLVGLLGVMILVWGKASFRAGGSGWAVAACLAATLNYGIAANFTKRYLSGVDPMAIATGSQFYAALVLAPFAVWLWPQAMPAREAWIAVLLLAFACTGVAYVMYFRLIAHVGPARAIAVTFLIPVFGMLWGALLLDEAITVNMLSGCAVILAGTGLATGAIRLPRRPGVEQSRG</sequence>
<keyword evidence="3 5" id="KW-1133">Transmembrane helix</keyword>
<proteinExistence type="predicted"/>
<evidence type="ECO:0000313" key="8">
    <source>
        <dbReference type="Proteomes" id="UP000186819"/>
    </source>
</evidence>
<feature type="transmembrane region" description="Helical" evidence="5">
    <location>
        <begin position="149"/>
        <end position="167"/>
    </location>
</feature>
<feature type="transmembrane region" description="Helical" evidence="5">
    <location>
        <begin position="33"/>
        <end position="53"/>
    </location>
</feature>
<dbReference type="SUPFAM" id="SSF103481">
    <property type="entry name" value="Multidrug resistance efflux transporter EmrE"/>
    <property type="match status" value="2"/>
</dbReference>
<dbReference type="Pfam" id="PF00892">
    <property type="entry name" value="EamA"/>
    <property type="match status" value="2"/>
</dbReference>
<accession>A0A1N6QZ80</accession>
<keyword evidence="4 5" id="KW-0472">Membrane</keyword>
<protein>
    <submittedName>
        <fullName evidence="7">EamA domain-containing membrane protein RarD</fullName>
    </submittedName>
</protein>
<evidence type="ECO:0000256" key="2">
    <source>
        <dbReference type="ARBA" id="ARBA00022692"/>
    </source>
</evidence>
<dbReference type="AlphaFoldDB" id="A0A1N6QZ80"/>
<dbReference type="InterPro" id="IPR000620">
    <property type="entry name" value="EamA_dom"/>
</dbReference>
<feature type="transmembrane region" description="Helical" evidence="5">
    <location>
        <begin position="265"/>
        <end position="287"/>
    </location>
</feature>
<feature type="domain" description="EamA" evidence="6">
    <location>
        <begin position="10"/>
        <end position="136"/>
    </location>
</feature>